<keyword evidence="4" id="KW-0472">Membrane</keyword>
<feature type="compositionally biased region" description="Basic residues" evidence="3">
    <location>
        <begin position="762"/>
        <end position="773"/>
    </location>
</feature>
<evidence type="ECO:0000256" key="4">
    <source>
        <dbReference type="SAM" id="Phobius"/>
    </source>
</evidence>
<protein>
    <submittedName>
        <fullName evidence="5">Uncharacterized protein</fullName>
    </submittedName>
</protein>
<organism evidence="5">
    <name type="scientific">Riboviria sp</name>
    <dbReference type="NCBI Taxonomy" id="2585031"/>
    <lineage>
        <taxon>Viruses</taxon>
        <taxon>Riboviria</taxon>
    </lineage>
</organism>
<feature type="compositionally biased region" description="Polar residues" evidence="3">
    <location>
        <begin position="741"/>
        <end position="755"/>
    </location>
</feature>
<feature type="compositionally biased region" description="Low complexity" evidence="3">
    <location>
        <begin position="774"/>
        <end position="786"/>
    </location>
</feature>
<reference evidence="5" key="1">
    <citation type="submission" date="2020-11" db="EMBL/GenBank/DDBJ databases">
        <title>RNA virus dark matter in the feces of wild birds.</title>
        <authorList>
            <person name="Lu X."/>
            <person name="Yang X.S."/>
            <person name="Zhang W."/>
        </authorList>
    </citation>
    <scope>NUCLEOTIDE SEQUENCE</scope>
    <source>
        <strain evidence="5">Red-flankedBluetail200con11</strain>
    </source>
</reference>
<keyword evidence="1" id="KW-0378">Hydrolase</keyword>
<dbReference type="SUPFAM" id="SSF50494">
    <property type="entry name" value="Trypsin-like serine proteases"/>
    <property type="match status" value="1"/>
</dbReference>
<feature type="transmembrane region" description="Helical" evidence="4">
    <location>
        <begin position="84"/>
        <end position="103"/>
    </location>
</feature>
<evidence type="ECO:0000313" key="5">
    <source>
        <dbReference type="EMBL" id="UGO57505.1"/>
    </source>
</evidence>
<feature type="coiled-coil region" evidence="2">
    <location>
        <begin position="595"/>
        <end position="629"/>
    </location>
</feature>
<proteinExistence type="predicted"/>
<dbReference type="InterPro" id="IPR009003">
    <property type="entry name" value="Peptidase_S1_PA"/>
</dbReference>
<evidence type="ECO:0000256" key="1">
    <source>
        <dbReference type="ARBA" id="ARBA00022801"/>
    </source>
</evidence>
<feature type="region of interest" description="Disordered" evidence="3">
    <location>
        <begin position="1"/>
        <end position="31"/>
    </location>
</feature>
<feature type="compositionally biased region" description="Polar residues" evidence="3">
    <location>
        <begin position="804"/>
        <end position="822"/>
    </location>
</feature>
<keyword evidence="4" id="KW-1133">Transmembrane helix</keyword>
<evidence type="ECO:0000256" key="3">
    <source>
        <dbReference type="SAM" id="MobiDB-lite"/>
    </source>
</evidence>
<feature type="coiled-coil region" evidence="2">
    <location>
        <begin position="531"/>
        <end position="562"/>
    </location>
</feature>
<dbReference type="InterPro" id="IPR043504">
    <property type="entry name" value="Peptidase_S1_PA_chymotrypsin"/>
</dbReference>
<keyword evidence="4" id="KW-0812">Transmembrane</keyword>
<dbReference type="GO" id="GO:0016787">
    <property type="term" value="F:hydrolase activity"/>
    <property type="evidence" value="ECO:0007669"/>
    <property type="project" value="UniProtKB-KW"/>
</dbReference>
<dbReference type="EMBL" id="MW239465">
    <property type="protein sequence ID" value="UGO57505.1"/>
    <property type="molecule type" value="Genomic_RNA"/>
</dbReference>
<name>A0A8K1U2M9_9VIRU</name>
<feature type="transmembrane region" description="Helical" evidence="4">
    <location>
        <begin position="164"/>
        <end position="190"/>
    </location>
</feature>
<feature type="region of interest" description="Disordered" evidence="3">
    <location>
        <begin position="738"/>
        <end position="822"/>
    </location>
</feature>
<accession>A0A8K1U2M9</accession>
<keyword evidence="2" id="KW-0175">Coiled coil</keyword>
<sequence length="822" mass="91222">MSTENVHIVNEGGLNNPEARPTVDADGGAQAPTNVDRGAAEQLVNIMRNIQHYVERVHQAVPAPLQDRQEDTGIIAQVRATCKWACCVSVISILLACGGYAIWYMYDSLLIRLVRALVLMIWRACSSRVEKISNHVEEIINPPPIPPTTLEIIMENIVLYSDKILAVGLLMLLGYIVIAVSAATLLVPLMRKVFLTITCYRLGISRKRQGIVDLTYRPEAMLPNSSFRETGMEPNYQVAIWDPESQYQTTDRFLGYGLRFGDTLVVPIHVLAHIKEDMMLVKENRKVLITKPQHIESQFNSDCGYLPLTQNIWAQIGVSKMPRGLPSTRTINVSVTGTPGTSTGLLRQSNIPSIVYYSGSTTSGMSGAAYYVGGVCYGMHTGALPTTNMGISSLLFMTELTHMYPESGPEIDNPIKVNAPTSWDADTFKRKPTQEEQDETDELWFSLVDKSRQECSQEEIKVIKQLASMDMDTQKRLMKMVEMIRDCADRKVTATTSNVSFIAHSGVGATASVRALTSPARKITGGFGDIIQGLQSDVALLRVDLENERRDSALRLREATANFEKQLEEHKKWAELEISLLTANQAGSSVPTAAIQQNTDAISEVHEEVDELERTHKQLQEEFKKLKVQTEENYAGIASQRERSALMSERVRVLAGESCTQAINPEKGYYDHQCDLCVKGHTKYTDHVAHLKKVHNVTRTKMVPLAGRDMQPSCAVYHHLGGDLNNVVPDPKTTALMNPESAYSSDTKRVISQTPFLGEKKSSKKRRQKRSKKSSSSPVTTKQSQSLEGIQSSIQKLTDFVDQFSGNSQPTTAGQTSAVRQN</sequence>
<evidence type="ECO:0000256" key="2">
    <source>
        <dbReference type="SAM" id="Coils"/>
    </source>
</evidence>
<dbReference type="Gene3D" id="2.40.10.10">
    <property type="entry name" value="Trypsin-like serine proteases"/>
    <property type="match status" value="2"/>
</dbReference>
<feature type="compositionally biased region" description="Polar residues" evidence="3">
    <location>
        <begin position="787"/>
        <end position="796"/>
    </location>
</feature>